<gene>
    <name evidence="1" type="primary">thiS</name>
    <name evidence="1" type="ORF">IAB93_00400</name>
</gene>
<proteinExistence type="predicted"/>
<organism evidence="1 2">
    <name type="scientific">Candidatus Merdivivens pullistercoris</name>
    <dbReference type="NCBI Taxonomy" id="2840873"/>
    <lineage>
        <taxon>Bacteria</taxon>
        <taxon>Pseudomonadati</taxon>
        <taxon>Bacteroidota</taxon>
        <taxon>Bacteroidia</taxon>
        <taxon>Bacteroidales</taxon>
        <taxon>Muribaculaceae</taxon>
        <taxon>Muribaculaceae incertae sedis</taxon>
        <taxon>Candidatus Merdivivens</taxon>
    </lineage>
</organism>
<accession>A0A9D9I2H0</accession>
<protein>
    <submittedName>
        <fullName evidence="1">Sulfur carrier protein ThiS</fullName>
    </submittedName>
</protein>
<dbReference type="SUPFAM" id="SSF54285">
    <property type="entry name" value="MoaD/ThiS"/>
    <property type="match status" value="1"/>
</dbReference>
<dbReference type="CDD" id="cd00565">
    <property type="entry name" value="Ubl_ThiS"/>
    <property type="match status" value="1"/>
</dbReference>
<reference evidence="1" key="2">
    <citation type="journal article" date="2021" name="PeerJ">
        <title>Extensive microbial diversity within the chicken gut microbiome revealed by metagenomics and culture.</title>
        <authorList>
            <person name="Gilroy R."/>
            <person name="Ravi A."/>
            <person name="Getino M."/>
            <person name="Pursley I."/>
            <person name="Horton D.L."/>
            <person name="Alikhan N.F."/>
            <person name="Baker D."/>
            <person name="Gharbi K."/>
            <person name="Hall N."/>
            <person name="Watson M."/>
            <person name="Adriaenssens E.M."/>
            <person name="Foster-Nyarko E."/>
            <person name="Jarju S."/>
            <person name="Secka A."/>
            <person name="Antonio M."/>
            <person name="Oren A."/>
            <person name="Chaudhuri R.R."/>
            <person name="La Ragione R."/>
            <person name="Hildebrand F."/>
            <person name="Pallen M.J."/>
        </authorList>
    </citation>
    <scope>NUCLEOTIDE SEQUENCE</scope>
    <source>
        <strain evidence="1">10037</strain>
    </source>
</reference>
<dbReference type="NCBIfam" id="TIGR01683">
    <property type="entry name" value="thiS"/>
    <property type="match status" value="1"/>
</dbReference>
<evidence type="ECO:0000313" key="2">
    <source>
        <dbReference type="Proteomes" id="UP000823597"/>
    </source>
</evidence>
<name>A0A9D9I2H0_9BACT</name>
<dbReference type="PANTHER" id="PTHR34472:SF1">
    <property type="entry name" value="SULFUR CARRIER PROTEIN THIS"/>
    <property type="match status" value="1"/>
</dbReference>
<dbReference type="Proteomes" id="UP000823597">
    <property type="component" value="Unassembled WGS sequence"/>
</dbReference>
<dbReference type="EMBL" id="JADIME010000004">
    <property type="protein sequence ID" value="MBO8464440.1"/>
    <property type="molecule type" value="Genomic_DNA"/>
</dbReference>
<comment type="caution">
    <text evidence="1">The sequence shown here is derived from an EMBL/GenBank/DDBJ whole genome shotgun (WGS) entry which is preliminary data.</text>
</comment>
<dbReference type="Gene3D" id="3.10.20.30">
    <property type="match status" value="1"/>
</dbReference>
<evidence type="ECO:0000313" key="1">
    <source>
        <dbReference type="EMBL" id="MBO8464440.1"/>
    </source>
</evidence>
<dbReference type="PANTHER" id="PTHR34472">
    <property type="entry name" value="SULFUR CARRIER PROTEIN THIS"/>
    <property type="match status" value="1"/>
</dbReference>
<dbReference type="InterPro" id="IPR012675">
    <property type="entry name" value="Beta-grasp_dom_sf"/>
</dbReference>
<reference evidence="1" key="1">
    <citation type="submission" date="2020-10" db="EMBL/GenBank/DDBJ databases">
        <authorList>
            <person name="Gilroy R."/>
        </authorList>
    </citation>
    <scope>NUCLEOTIDE SEQUENCE</scope>
    <source>
        <strain evidence="1">10037</strain>
    </source>
</reference>
<dbReference type="InterPro" id="IPR003749">
    <property type="entry name" value="ThiS/MoaD-like"/>
</dbReference>
<dbReference type="AlphaFoldDB" id="A0A9D9I2H0"/>
<sequence>MNIEINGKTMCTDACTVSRLAEELRIPAAGTAIAVNGAMVPRAGWNEKKLNDGDKVLIIRAACGG</sequence>
<dbReference type="InterPro" id="IPR010035">
    <property type="entry name" value="Thi_S"/>
</dbReference>
<dbReference type="Pfam" id="PF02597">
    <property type="entry name" value="ThiS"/>
    <property type="match status" value="1"/>
</dbReference>
<dbReference type="InterPro" id="IPR016155">
    <property type="entry name" value="Mopterin_synth/thiamin_S_b"/>
</dbReference>